<evidence type="ECO:0008006" key="4">
    <source>
        <dbReference type="Google" id="ProtNLM"/>
    </source>
</evidence>
<evidence type="ECO:0000313" key="3">
    <source>
        <dbReference type="Proteomes" id="UP000075737"/>
    </source>
</evidence>
<gene>
    <name evidence="2" type="ORF">ATZ99_18380</name>
</gene>
<keyword evidence="1" id="KW-1133">Transmembrane helix</keyword>
<reference evidence="2 3" key="1">
    <citation type="submission" date="2015-12" db="EMBL/GenBank/DDBJ databases">
        <title>Draft genome of Thermovenabulum gondwanense isolated from a red thermophilic microbial mat colonisisng an outflow channel of a bore well.</title>
        <authorList>
            <person name="Patel B.K."/>
        </authorList>
    </citation>
    <scope>NUCLEOTIDE SEQUENCE [LARGE SCALE GENOMIC DNA]</scope>
    <source>
        <strain evidence="2 3">R270</strain>
    </source>
</reference>
<proteinExistence type="predicted"/>
<dbReference type="InterPro" id="IPR025470">
    <property type="entry name" value="DUF4321"/>
</dbReference>
<dbReference type="Pfam" id="PF14209">
    <property type="entry name" value="DUF4321"/>
    <property type="match status" value="1"/>
</dbReference>
<evidence type="ECO:0000313" key="2">
    <source>
        <dbReference type="EMBL" id="KYO64780.1"/>
    </source>
</evidence>
<dbReference type="Proteomes" id="UP000075737">
    <property type="component" value="Unassembled WGS sequence"/>
</dbReference>
<dbReference type="AlphaFoldDB" id="A0A162MAA7"/>
<dbReference type="RefSeq" id="WP_068748948.1">
    <property type="nucleotide sequence ID" value="NZ_LOHZ01000040.1"/>
</dbReference>
<comment type="caution">
    <text evidence="2">The sequence shown here is derived from an EMBL/GenBank/DDBJ whole genome shotgun (WGS) entry which is preliminary data.</text>
</comment>
<dbReference type="EMBL" id="LOHZ01000040">
    <property type="protein sequence ID" value="KYO64780.1"/>
    <property type="molecule type" value="Genomic_DNA"/>
</dbReference>
<keyword evidence="3" id="KW-1185">Reference proteome</keyword>
<evidence type="ECO:0000256" key="1">
    <source>
        <dbReference type="SAM" id="Phobius"/>
    </source>
</evidence>
<keyword evidence="1" id="KW-0472">Membrane</keyword>
<keyword evidence="1" id="KW-0812">Transmembrane</keyword>
<dbReference type="STRING" id="520767.ATZ99_18380"/>
<feature type="transmembrane region" description="Helical" evidence="1">
    <location>
        <begin position="56"/>
        <end position="79"/>
    </location>
</feature>
<name>A0A162MAA7_9FIRM</name>
<sequence length="82" mass="8929">MKKSNRSILLLVIILITGAICGNLIGESLKTKLQILSYGVKMGLNPTKLDLGVFNFTFGFSMNLNIAGVVGIILALLLYQRM</sequence>
<protein>
    <recommendedName>
        <fullName evidence="4">DUF4321 domain-containing protein</fullName>
    </recommendedName>
</protein>
<organism evidence="2 3">
    <name type="scientific">Thermovenabulum gondwanense</name>
    <dbReference type="NCBI Taxonomy" id="520767"/>
    <lineage>
        <taxon>Bacteria</taxon>
        <taxon>Bacillati</taxon>
        <taxon>Bacillota</taxon>
        <taxon>Clostridia</taxon>
        <taxon>Thermosediminibacterales</taxon>
        <taxon>Thermosediminibacteraceae</taxon>
        <taxon>Thermovenabulum</taxon>
    </lineage>
</organism>
<dbReference type="OrthoDB" id="1955622at2"/>
<accession>A0A162MAA7</accession>